<dbReference type="HOGENOM" id="CLU_504535_0_0_1"/>
<dbReference type="PhylomeDB" id="Q172A8"/>
<dbReference type="PaxDb" id="7159-AAEL007459-PA"/>
<evidence type="ECO:0000313" key="4">
    <source>
        <dbReference type="Proteomes" id="UP000682892"/>
    </source>
</evidence>
<organism evidence="3 4">
    <name type="scientific">Aedes aegypti</name>
    <name type="common">Yellowfever mosquito</name>
    <name type="synonym">Culex aegypti</name>
    <dbReference type="NCBI Taxonomy" id="7159"/>
    <lineage>
        <taxon>Eukaryota</taxon>
        <taxon>Metazoa</taxon>
        <taxon>Ecdysozoa</taxon>
        <taxon>Arthropoda</taxon>
        <taxon>Hexapoda</taxon>
        <taxon>Insecta</taxon>
        <taxon>Pterygota</taxon>
        <taxon>Neoptera</taxon>
        <taxon>Endopterygota</taxon>
        <taxon>Diptera</taxon>
        <taxon>Nematocera</taxon>
        <taxon>Culicoidea</taxon>
        <taxon>Culicidae</taxon>
        <taxon>Culicinae</taxon>
        <taxon>Aedini</taxon>
        <taxon>Aedes</taxon>
        <taxon>Stegomyia</taxon>
    </lineage>
</organism>
<keyword evidence="1" id="KW-0175">Coiled coil</keyword>
<feature type="compositionally biased region" description="Basic and acidic residues" evidence="2">
    <location>
        <begin position="457"/>
        <end position="467"/>
    </location>
</feature>
<proteinExistence type="predicted"/>
<feature type="compositionally biased region" description="Basic and acidic residues" evidence="2">
    <location>
        <begin position="411"/>
        <end position="442"/>
    </location>
</feature>
<feature type="compositionally biased region" description="Basic and acidic residues" evidence="2">
    <location>
        <begin position="334"/>
        <end position="347"/>
    </location>
</feature>
<evidence type="ECO:0000313" key="3">
    <source>
        <dbReference type="EMBL" id="EAT40830.1"/>
    </source>
</evidence>
<feature type="coiled-coil region" evidence="1">
    <location>
        <begin position="248"/>
        <end position="285"/>
    </location>
</feature>
<dbReference type="AlphaFoldDB" id="Q172A8"/>
<feature type="compositionally biased region" description="Basic residues" evidence="2">
    <location>
        <begin position="348"/>
        <end position="371"/>
    </location>
</feature>
<reference evidence="3" key="2">
    <citation type="journal article" date="2007" name="Science">
        <title>Genome sequence of Aedes aegypti, a major arbovirus vector.</title>
        <authorList>
            <person name="Nene V."/>
            <person name="Wortman J.R."/>
            <person name="Lawson D."/>
            <person name="Haas B."/>
            <person name="Kodira C."/>
            <person name="Tu Z.J."/>
            <person name="Loftus B."/>
            <person name="Xi Z."/>
            <person name="Megy K."/>
            <person name="Grabherr M."/>
            <person name="Ren Q."/>
            <person name="Zdobnov E.M."/>
            <person name="Lobo N.F."/>
            <person name="Campbell K.S."/>
            <person name="Brown S.E."/>
            <person name="Bonaldo M.F."/>
            <person name="Zhu J."/>
            <person name="Sinkins S.P."/>
            <person name="Hogenkamp D.G."/>
            <person name="Amedeo P."/>
            <person name="Arensburger P."/>
            <person name="Atkinson P.W."/>
            <person name="Bidwell S."/>
            <person name="Biedler J."/>
            <person name="Birney E."/>
            <person name="Bruggner R.V."/>
            <person name="Costas J."/>
            <person name="Coy M.R."/>
            <person name="Crabtree J."/>
            <person name="Crawford M."/>
            <person name="Debruyn B."/>
            <person name="Decaprio D."/>
            <person name="Eiglmeier K."/>
            <person name="Eisenstadt E."/>
            <person name="El-Dorry H."/>
            <person name="Gelbart W.M."/>
            <person name="Gomes S.L."/>
            <person name="Hammond M."/>
            <person name="Hannick L.I."/>
            <person name="Hogan J.R."/>
            <person name="Holmes M.H."/>
            <person name="Jaffe D."/>
            <person name="Johnston J.S."/>
            <person name="Kennedy R.C."/>
            <person name="Koo H."/>
            <person name="Kravitz S."/>
            <person name="Kriventseva E.V."/>
            <person name="Kulp D."/>
            <person name="Labutti K."/>
            <person name="Lee E."/>
            <person name="Li S."/>
            <person name="Lovin D.D."/>
            <person name="Mao C."/>
            <person name="Mauceli E."/>
            <person name="Menck C.F."/>
            <person name="Miller J.R."/>
            <person name="Montgomery P."/>
            <person name="Mori A."/>
            <person name="Nascimento A.L."/>
            <person name="Naveira H.F."/>
            <person name="Nusbaum C."/>
            <person name="O'leary S."/>
            <person name="Orvis J."/>
            <person name="Pertea M."/>
            <person name="Quesneville H."/>
            <person name="Reidenbach K.R."/>
            <person name="Rogers Y.H."/>
            <person name="Roth C.W."/>
            <person name="Schneider J.R."/>
            <person name="Schatz M."/>
            <person name="Shumway M."/>
            <person name="Stanke M."/>
            <person name="Stinson E.O."/>
            <person name="Tubio J.M."/>
            <person name="Vanzee J.P."/>
            <person name="Verjovski-Almeida S."/>
            <person name="Werner D."/>
            <person name="White O."/>
            <person name="Wyder S."/>
            <person name="Zeng Q."/>
            <person name="Zhao Q."/>
            <person name="Zhao Y."/>
            <person name="Hill C.A."/>
            <person name="Raikhel A.S."/>
            <person name="Soares M.B."/>
            <person name="Knudson D.L."/>
            <person name="Lee N.H."/>
            <person name="Galagan J."/>
            <person name="Salzberg S.L."/>
            <person name="Paulsen I.T."/>
            <person name="Dimopoulos G."/>
            <person name="Collins F.H."/>
            <person name="Birren B."/>
            <person name="Fraser-Liggett C.M."/>
            <person name="Severson D.W."/>
        </authorList>
    </citation>
    <scope>NUCLEOTIDE SEQUENCE [LARGE SCALE GENOMIC DNA]</scope>
    <source>
        <strain evidence="3">Liverpool</strain>
    </source>
</reference>
<accession>Q172A8</accession>
<feature type="coiled-coil region" evidence="1">
    <location>
        <begin position="145"/>
        <end position="214"/>
    </location>
</feature>
<dbReference type="eggNOG" id="ENOG502TM0G">
    <property type="taxonomic scope" value="Eukaryota"/>
</dbReference>
<dbReference type="EMBL" id="CH477442">
    <property type="protein sequence ID" value="EAT40830.1"/>
    <property type="molecule type" value="Genomic_DNA"/>
</dbReference>
<sequence length="554" mass="65038">MDLQTMYASMDVSHLSVDEVEYELLIRNILFHFDEHESIKRRKLKDRLKSEKESKKFSFSQPWRNVDEELVTISSKLKVIGCLLENPKTDARQRQKLKTRLVHYRVRNYILSKAKGANNFRDEIGKVGRHATELFRRFYPEVNEADVHSKDSEQLESDLNDALEEVRTEIEILNESTVTGKEIEDQLEQTETANQTLELKKREMNESVKRSEEILKVLAEYEEGKKENPLELIAVFKSFVQQTTEQQKQMREKQIAEEQKRLREAKEAVERRKRLEKVLISLNDRLKKEPESVEKTAVKCSVQENRELGDEKVGEKRISFHHDSDGYKAYSKQDSSEDSRESTEFKSKKEKKTFKKGSRSFKRENQRRRRPSYSSTSSTTSENESFEYNSSESRSDSSTDRAKRRGRRESRRNWDLKRMPVAEWRLKYDGKDQGRKLTEFLKESTSQPEHPSGFRSRPRDPDRREEPSDIQDVWWTLQDIDIPSAAIAQPPFVGIRELEERSARPRNPNSPQQPPGQPSSAPFPAGRNVPHSTPRHYTHHYYKITVEFTEAKLP</sequence>
<feature type="region of interest" description="Disordered" evidence="2">
    <location>
        <begin position="493"/>
        <end position="537"/>
    </location>
</feature>
<gene>
    <name evidence="3" type="ORF">AaeL_AAEL007459</name>
</gene>
<dbReference type="InterPro" id="IPR042201">
    <property type="entry name" value="FH2_Formin_sf"/>
</dbReference>
<reference evidence="3" key="3">
    <citation type="submission" date="2012-09" db="EMBL/GenBank/DDBJ databases">
        <authorList>
            <consortium name="VectorBase"/>
        </authorList>
    </citation>
    <scope>NUCLEOTIDE SEQUENCE</scope>
    <source>
        <strain evidence="3">Liverpool</strain>
    </source>
</reference>
<feature type="region of interest" description="Disordered" evidence="2">
    <location>
        <begin position="308"/>
        <end position="470"/>
    </location>
</feature>
<protein>
    <submittedName>
        <fullName evidence="3">AAEL007459-PA</fullName>
    </submittedName>
</protein>
<feature type="compositionally biased region" description="Low complexity" evidence="2">
    <location>
        <begin position="372"/>
        <end position="392"/>
    </location>
</feature>
<dbReference type="OMA" id="HYTHHYY"/>
<dbReference type="Gene3D" id="1.20.58.2220">
    <property type="entry name" value="Formin, FH2 domain"/>
    <property type="match status" value="1"/>
</dbReference>
<dbReference type="Proteomes" id="UP000682892">
    <property type="component" value="Unassembled WGS sequence"/>
</dbReference>
<evidence type="ECO:0000256" key="1">
    <source>
        <dbReference type="SAM" id="Coils"/>
    </source>
</evidence>
<evidence type="ECO:0000256" key="2">
    <source>
        <dbReference type="SAM" id="MobiDB-lite"/>
    </source>
</evidence>
<reference evidence="3" key="1">
    <citation type="submission" date="2005-10" db="EMBL/GenBank/DDBJ databases">
        <authorList>
            <person name="Loftus B.J."/>
            <person name="Nene V.M."/>
            <person name="Hannick L.I."/>
            <person name="Bidwell S."/>
            <person name="Haas B."/>
            <person name="Amedeo P."/>
            <person name="Orvis J."/>
            <person name="Wortman J.R."/>
            <person name="White O.R."/>
            <person name="Salzberg S."/>
            <person name="Shumway M."/>
            <person name="Koo H."/>
            <person name="Zhao Y."/>
            <person name="Holmes M."/>
            <person name="Miller J."/>
            <person name="Schatz M."/>
            <person name="Pop M."/>
            <person name="Pai G."/>
            <person name="Utterback T."/>
            <person name="Rogers Y.-H."/>
            <person name="Kravitz S."/>
            <person name="Fraser C.M."/>
        </authorList>
    </citation>
    <scope>NUCLEOTIDE SEQUENCE</scope>
    <source>
        <strain evidence="3">Liverpool</strain>
    </source>
</reference>
<feature type="compositionally biased region" description="Basic and acidic residues" evidence="2">
    <location>
        <begin position="308"/>
        <end position="326"/>
    </location>
</feature>
<name>Q172A8_AEDAE</name>